<sequence>MLGRDASLEHHRDLIATVRKAAGEGNRVLVLPESALGFWTPTVARLWQEGLKGLEVTVVAGAAVINAQGYDNVMVTVGSGAGDILYKERMPLPVSMWQPWLRWMGQGGGAHAHFFANPVVEIAGTRIAPLICYEQLLLWPVVQSMLYSPAVIVATGNGWWTKGTSIVAIQKANVTAWAKLFDLPVFMSFNT</sequence>
<evidence type="ECO:0000259" key="1">
    <source>
        <dbReference type="PROSITE" id="PS50263"/>
    </source>
</evidence>
<dbReference type="InterPro" id="IPR003010">
    <property type="entry name" value="C-N_Hydrolase"/>
</dbReference>
<dbReference type="Gene3D" id="3.60.110.10">
    <property type="entry name" value="Carbon-nitrogen hydrolase"/>
    <property type="match status" value="1"/>
</dbReference>
<dbReference type="EMBL" id="JACGXG010000011">
    <property type="protein sequence ID" value="MBA8853459.1"/>
    <property type="molecule type" value="Genomic_DNA"/>
</dbReference>
<name>A0ABR6AVX9_9HYPH</name>
<dbReference type="NCBIfam" id="NF010398">
    <property type="entry name" value="PRK13825.1-2"/>
    <property type="match status" value="1"/>
</dbReference>
<reference evidence="2 3" key="1">
    <citation type="submission" date="2020-07" db="EMBL/GenBank/DDBJ databases">
        <title>Genomic Encyclopedia of Type Strains, Phase IV (KMG-V): Genome sequencing to study the core and pangenomes of soil and plant-associated prokaryotes.</title>
        <authorList>
            <person name="Whitman W."/>
        </authorList>
    </citation>
    <scope>NUCLEOTIDE SEQUENCE [LARGE SCALE GENOMIC DNA]</scope>
    <source>
        <strain evidence="2 3">RH4WT92</strain>
    </source>
</reference>
<gene>
    <name evidence="2" type="ORF">FHW20_004440</name>
</gene>
<organism evidence="2 3">
    <name type="scientific">Brucella intermedia</name>
    <dbReference type="NCBI Taxonomy" id="94625"/>
    <lineage>
        <taxon>Bacteria</taxon>
        <taxon>Pseudomonadati</taxon>
        <taxon>Pseudomonadota</taxon>
        <taxon>Alphaproteobacteria</taxon>
        <taxon>Hyphomicrobiales</taxon>
        <taxon>Brucellaceae</taxon>
        <taxon>Brucella/Ochrobactrum group</taxon>
        <taxon>Brucella</taxon>
    </lineage>
</organism>
<accession>A0ABR6AVX9</accession>
<proteinExistence type="predicted"/>
<dbReference type="InterPro" id="IPR036526">
    <property type="entry name" value="C-N_Hydrolase_sf"/>
</dbReference>
<evidence type="ECO:0000313" key="3">
    <source>
        <dbReference type="Proteomes" id="UP000578622"/>
    </source>
</evidence>
<evidence type="ECO:0000313" key="2">
    <source>
        <dbReference type="EMBL" id="MBA8853459.1"/>
    </source>
</evidence>
<comment type="caution">
    <text evidence="2">The sequence shown here is derived from an EMBL/GenBank/DDBJ whole genome shotgun (WGS) entry which is preliminary data.</text>
</comment>
<dbReference type="Pfam" id="PF00795">
    <property type="entry name" value="CN_hydrolase"/>
    <property type="match status" value="1"/>
</dbReference>
<keyword evidence="3" id="KW-1185">Reference proteome</keyword>
<protein>
    <submittedName>
        <fullName evidence="2">Amidohydrolase</fullName>
    </submittedName>
</protein>
<dbReference type="SUPFAM" id="SSF56317">
    <property type="entry name" value="Carbon-nitrogen hydrolase"/>
    <property type="match status" value="1"/>
</dbReference>
<dbReference type="Proteomes" id="UP000578622">
    <property type="component" value="Unassembled WGS sequence"/>
</dbReference>
<dbReference type="PROSITE" id="PS50263">
    <property type="entry name" value="CN_HYDROLASE"/>
    <property type="match status" value="1"/>
</dbReference>
<feature type="domain" description="CN hydrolase" evidence="1">
    <location>
        <begin position="1"/>
        <end position="191"/>
    </location>
</feature>